<gene>
    <name evidence="2" type="ORF">AYO20_07725</name>
</gene>
<evidence type="ECO:0000313" key="3">
    <source>
        <dbReference type="Proteomes" id="UP000185904"/>
    </source>
</evidence>
<accession>A0A178CSF0</accession>
<evidence type="ECO:0000256" key="1">
    <source>
        <dbReference type="SAM" id="MobiDB-lite"/>
    </source>
</evidence>
<dbReference type="GeneID" id="34591136"/>
<sequence>MADGKAASPPASPETLRPFRTKDDLGEDEMTEMTIFIDELILSCENIKKSKNIKRRYGSNDHKQLEEQLSKFDDFVNRLEDAAVQFVESLELEEVIGDDGAVFRPETRERYQSLAAAAGIQTFQHRAPEPEEAAALEQARKARVRTLDTNDSNRIRTTTMDPAPVPICNQSPSDAPDDKEKHYAGMLGEDWLKSIKKMSKREGDREAAALEDTGDPPVSDDDTTPRNASGEDGEDEEDEADDEDDEYAEDDEDDDEDLLRNPDATYVPVGGITKDD</sequence>
<dbReference type="EMBL" id="LVCJ01000056">
    <property type="protein sequence ID" value="OAL32769.1"/>
    <property type="molecule type" value="Genomic_DNA"/>
</dbReference>
<dbReference type="Proteomes" id="UP000185904">
    <property type="component" value="Unassembled WGS sequence"/>
</dbReference>
<comment type="caution">
    <text evidence="2">The sequence shown here is derived from an EMBL/GenBank/DDBJ whole genome shotgun (WGS) entry which is preliminary data.</text>
</comment>
<name>A0A178CSF0_9EURO</name>
<feature type="region of interest" description="Disordered" evidence="1">
    <location>
        <begin position="1"/>
        <end position="25"/>
    </location>
</feature>
<protein>
    <submittedName>
        <fullName evidence="2">Hsp7-like protein</fullName>
    </submittedName>
</protein>
<dbReference type="RefSeq" id="XP_022497949.1">
    <property type="nucleotide sequence ID" value="XM_022646010.1"/>
</dbReference>
<feature type="compositionally biased region" description="Acidic residues" evidence="1">
    <location>
        <begin position="231"/>
        <end position="257"/>
    </location>
</feature>
<dbReference type="AlphaFoldDB" id="A0A178CSF0"/>
<organism evidence="2 3">
    <name type="scientific">Fonsecaea nubica</name>
    <dbReference type="NCBI Taxonomy" id="856822"/>
    <lineage>
        <taxon>Eukaryota</taxon>
        <taxon>Fungi</taxon>
        <taxon>Dikarya</taxon>
        <taxon>Ascomycota</taxon>
        <taxon>Pezizomycotina</taxon>
        <taxon>Eurotiomycetes</taxon>
        <taxon>Chaetothyriomycetidae</taxon>
        <taxon>Chaetothyriales</taxon>
        <taxon>Herpotrichiellaceae</taxon>
        <taxon>Fonsecaea</taxon>
    </lineage>
</organism>
<evidence type="ECO:0000313" key="2">
    <source>
        <dbReference type="EMBL" id="OAL32769.1"/>
    </source>
</evidence>
<keyword evidence="3" id="KW-1185">Reference proteome</keyword>
<proteinExistence type="predicted"/>
<feature type="region of interest" description="Disordered" evidence="1">
    <location>
        <begin position="197"/>
        <end position="276"/>
    </location>
</feature>
<feature type="region of interest" description="Disordered" evidence="1">
    <location>
        <begin position="143"/>
        <end position="181"/>
    </location>
</feature>
<reference evidence="2 3" key="1">
    <citation type="submission" date="2016-03" db="EMBL/GenBank/DDBJ databases">
        <title>The draft genome sequence of Fonsecaea nubica causative agent of cutaneous subcutaneous infection in human host.</title>
        <authorList>
            <person name="Costa F."/>
            <person name="Sybren D.H."/>
            <person name="Raittz R.T."/>
            <person name="Weiss V.A."/>
            <person name="Leao A.C."/>
            <person name="Gomes R."/>
            <person name="De Souza E.M."/>
            <person name="Pedrosa F.O."/>
            <person name="Steffens M.B."/>
            <person name="Bombassaro A."/>
            <person name="Tadra-Sfeir M.Z."/>
            <person name="Moreno L.F."/>
            <person name="Najafzadeh M.J."/>
            <person name="Felipe M.S."/>
            <person name="Teixeira M."/>
            <person name="Sun J."/>
            <person name="Xi L."/>
            <person name="Castro M.A."/>
            <person name="Vicente V.A."/>
        </authorList>
    </citation>
    <scope>NUCLEOTIDE SEQUENCE [LARGE SCALE GENOMIC DNA]</scope>
    <source>
        <strain evidence="2 3">CBS 269.64</strain>
    </source>
</reference>
<feature type="compositionally biased region" description="Basic and acidic residues" evidence="1">
    <location>
        <begin position="145"/>
        <end position="154"/>
    </location>
</feature>
<dbReference type="OrthoDB" id="10332210at2759"/>
<feature type="compositionally biased region" description="Acidic residues" evidence="1">
    <location>
        <begin position="212"/>
        <end position="222"/>
    </location>
</feature>